<dbReference type="GO" id="GO:0003824">
    <property type="term" value="F:catalytic activity"/>
    <property type="evidence" value="ECO:0007669"/>
    <property type="project" value="InterPro"/>
</dbReference>
<dbReference type="Gene3D" id="3.30.559.30">
    <property type="entry name" value="Nonribosomal peptide synthetase, condensation domain"/>
    <property type="match status" value="2"/>
</dbReference>
<feature type="compositionally biased region" description="Low complexity" evidence="4">
    <location>
        <begin position="1007"/>
        <end position="1019"/>
    </location>
</feature>
<feature type="compositionally biased region" description="Basic and acidic residues" evidence="4">
    <location>
        <begin position="495"/>
        <end position="504"/>
    </location>
</feature>
<feature type="region of interest" description="Disordered" evidence="4">
    <location>
        <begin position="1693"/>
        <end position="1726"/>
    </location>
</feature>
<feature type="domain" description="Carrier" evidence="5">
    <location>
        <begin position="1021"/>
        <end position="1096"/>
    </location>
</feature>
<dbReference type="FunFam" id="2.30.38.10:FF:000001">
    <property type="entry name" value="Non-ribosomal peptide synthetase PvdI"/>
    <property type="match status" value="1"/>
</dbReference>
<dbReference type="InterPro" id="IPR020845">
    <property type="entry name" value="AMP-binding_CS"/>
</dbReference>
<dbReference type="Pfam" id="PF13193">
    <property type="entry name" value="AMP-binding_C"/>
    <property type="match status" value="1"/>
</dbReference>
<dbReference type="Gene3D" id="1.10.1200.10">
    <property type="entry name" value="ACP-like"/>
    <property type="match status" value="1"/>
</dbReference>
<organism evidence="6 7">
    <name type="scientific">Streptomonospora salina</name>
    <dbReference type="NCBI Taxonomy" id="104205"/>
    <lineage>
        <taxon>Bacteria</taxon>
        <taxon>Bacillati</taxon>
        <taxon>Actinomycetota</taxon>
        <taxon>Actinomycetes</taxon>
        <taxon>Streptosporangiales</taxon>
        <taxon>Nocardiopsidaceae</taxon>
        <taxon>Streptomonospora</taxon>
    </lineage>
</organism>
<evidence type="ECO:0000313" key="6">
    <source>
        <dbReference type="EMBL" id="MBB6001181.1"/>
    </source>
</evidence>
<evidence type="ECO:0000313" key="7">
    <source>
        <dbReference type="Proteomes" id="UP000578077"/>
    </source>
</evidence>
<dbReference type="GO" id="GO:0005829">
    <property type="term" value="C:cytosol"/>
    <property type="evidence" value="ECO:0007669"/>
    <property type="project" value="TreeGrafter"/>
</dbReference>
<feature type="region of interest" description="Disordered" evidence="4">
    <location>
        <begin position="215"/>
        <end position="245"/>
    </location>
</feature>
<dbReference type="GO" id="GO:0008610">
    <property type="term" value="P:lipid biosynthetic process"/>
    <property type="evidence" value="ECO:0007669"/>
    <property type="project" value="UniProtKB-ARBA"/>
</dbReference>
<proteinExistence type="predicted"/>
<dbReference type="SUPFAM" id="SSF47336">
    <property type="entry name" value="ACP-like"/>
    <property type="match status" value="2"/>
</dbReference>
<dbReference type="SMART" id="SM00823">
    <property type="entry name" value="PKS_PP"/>
    <property type="match status" value="2"/>
</dbReference>
<dbReference type="NCBIfam" id="TIGR01733">
    <property type="entry name" value="AA-adenyl-dom"/>
    <property type="match status" value="2"/>
</dbReference>
<dbReference type="InterPro" id="IPR001242">
    <property type="entry name" value="Condensation_dom"/>
</dbReference>
<dbReference type="InterPro" id="IPR029058">
    <property type="entry name" value="AB_hydrolase_fold"/>
</dbReference>
<dbReference type="FunFam" id="3.30.300.30:FF:000010">
    <property type="entry name" value="Enterobactin synthetase component F"/>
    <property type="match status" value="1"/>
</dbReference>
<dbReference type="GO" id="GO:0043041">
    <property type="term" value="P:amino acid activation for nonribosomal peptide biosynthetic process"/>
    <property type="evidence" value="ECO:0007669"/>
    <property type="project" value="TreeGrafter"/>
</dbReference>
<gene>
    <name evidence="6" type="ORF">HNR25_005010</name>
</gene>
<comment type="cofactor">
    <cofactor evidence="1">
        <name>pantetheine 4'-phosphate</name>
        <dbReference type="ChEBI" id="CHEBI:47942"/>
    </cofactor>
</comment>
<dbReference type="Pfam" id="PF00975">
    <property type="entry name" value="Thioesterase"/>
    <property type="match status" value="1"/>
</dbReference>
<protein>
    <submittedName>
        <fullName evidence="6">Amino acid adenylation domain-containing protein</fullName>
    </submittedName>
</protein>
<feature type="region of interest" description="Disordered" evidence="4">
    <location>
        <begin position="469"/>
        <end position="504"/>
    </location>
</feature>
<dbReference type="CDD" id="cd05930">
    <property type="entry name" value="A_NRPS"/>
    <property type="match status" value="1"/>
</dbReference>
<dbReference type="InterPro" id="IPR000873">
    <property type="entry name" value="AMP-dep_synth/lig_dom"/>
</dbReference>
<dbReference type="InterPro" id="IPR006162">
    <property type="entry name" value="Ppantetheine_attach_site"/>
</dbReference>
<dbReference type="EMBL" id="JACHLY010000002">
    <property type="protein sequence ID" value="MBB6001181.1"/>
    <property type="molecule type" value="Genomic_DNA"/>
</dbReference>
<evidence type="ECO:0000256" key="2">
    <source>
        <dbReference type="ARBA" id="ARBA00022450"/>
    </source>
</evidence>
<dbReference type="Pfam" id="PF00501">
    <property type="entry name" value="AMP-binding"/>
    <property type="match status" value="2"/>
</dbReference>
<dbReference type="InterPro" id="IPR023213">
    <property type="entry name" value="CAT-like_dom_sf"/>
</dbReference>
<dbReference type="Gene3D" id="3.40.50.980">
    <property type="match status" value="4"/>
</dbReference>
<dbReference type="FunFam" id="3.30.559.30:FF:000001">
    <property type="entry name" value="Non-ribosomal peptide synthetase"/>
    <property type="match status" value="1"/>
</dbReference>
<dbReference type="InterPro" id="IPR036736">
    <property type="entry name" value="ACP-like_sf"/>
</dbReference>
<dbReference type="InterPro" id="IPR025110">
    <property type="entry name" value="AMP-bd_C"/>
</dbReference>
<dbReference type="InterPro" id="IPR009081">
    <property type="entry name" value="PP-bd_ACP"/>
</dbReference>
<evidence type="ECO:0000256" key="3">
    <source>
        <dbReference type="ARBA" id="ARBA00022553"/>
    </source>
</evidence>
<dbReference type="Pfam" id="PF00550">
    <property type="entry name" value="PP-binding"/>
    <property type="match status" value="2"/>
</dbReference>
<dbReference type="Gene3D" id="3.30.300.30">
    <property type="match status" value="2"/>
</dbReference>
<dbReference type="PROSITE" id="PS00012">
    <property type="entry name" value="PHOSPHOPANTETHEINE"/>
    <property type="match status" value="2"/>
</dbReference>
<feature type="compositionally biased region" description="Basic and acidic residues" evidence="4">
    <location>
        <begin position="1703"/>
        <end position="1724"/>
    </location>
</feature>
<dbReference type="GO" id="GO:0072330">
    <property type="term" value="P:monocarboxylic acid biosynthetic process"/>
    <property type="evidence" value="ECO:0007669"/>
    <property type="project" value="UniProtKB-ARBA"/>
</dbReference>
<dbReference type="PROSITE" id="PS00455">
    <property type="entry name" value="AMP_BINDING"/>
    <property type="match status" value="2"/>
</dbReference>
<dbReference type="FunFam" id="1.10.1200.10:FF:000016">
    <property type="entry name" value="Non-ribosomal peptide synthase"/>
    <property type="match status" value="1"/>
</dbReference>
<evidence type="ECO:0000256" key="4">
    <source>
        <dbReference type="SAM" id="MobiDB-lite"/>
    </source>
</evidence>
<dbReference type="CDD" id="cd19543">
    <property type="entry name" value="DCL_NRPS"/>
    <property type="match status" value="1"/>
</dbReference>
<keyword evidence="2" id="KW-0596">Phosphopantetheine</keyword>
<feature type="region of interest" description="Disordered" evidence="4">
    <location>
        <begin position="2038"/>
        <end position="2067"/>
    </location>
</feature>
<dbReference type="Pfam" id="PF00668">
    <property type="entry name" value="Condensation"/>
    <property type="match status" value="2"/>
</dbReference>
<dbReference type="InterPro" id="IPR045851">
    <property type="entry name" value="AMP-bd_C_sf"/>
</dbReference>
<dbReference type="Proteomes" id="UP000578077">
    <property type="component" value="Unassembled WGS sequence"/>
</dbReference>
<keyword evidence="3" id="KW-0597">Phosphoprotein</keyword>
<dbReference type="SUPFAM" id="SSF56801">
    <property type="entry name" value="Acetyl-CoA synthetase-like"/>
    <property type="match status" value="2"/>
</dbReference>
<dbReference type="PANTHER" id="PTHR45527:SF1">
    <property type="entry name" value="FATTY ACID SYNTHASE"/>
    <property type="match status" value="1"/>
</dbReference>
<feature type="compositionally biased region" description="Gly residues" evidence="4">
    <location>
        <begin position="2049"/>
        <end position="2065"/>
    </location>
</feature>
<dbReference type="RefSeq" id="WP_184640273.1">
    <property type="nucleotide sequence ID" value="NZ_BAABKT010000002.1"/>
</dbReference>
<dbReference type="InterPro" id="IPR020806">
    <property type="entry name" value="PKS_PP-bd"/>
</dbReference>
<dbReference type="CDD" id="cd19540">
    <property type="entry name" value="LCL_NRPS-like"/>
    <property type="match status" value="1"/>
</dbReference>
<feature type="domain" description="Carrier" evidence="5">
    <location>
        <begin position="2120"/>
        <end position="2195"/>
    </location>
</feature>
<name>A0A841EP34_9ACTN</name>
<dbReference type="FunFam" id="3.40.50.980:FF:000001">
    <property type="entry name" value="Non-ribosomal peptide synthetase"/>
    <property type="match status" value="2"/>
</dbReference>
<sequence>MSNASGLEDILPLTPLQEGLLFQSQLDAAGADVYNVQVALELHGGLDPERLRAAADALLRRHPNVRAAFRRRKNGQAAALVGADVPADWSRTDLTGLDTAGQEAELARLRDEQRRRRFDLAHPPLVRFVLVRRAPRDHVLVLTHHHILLDGWSLPLLVRDLFRLYAADGAPLPRPAPFRDYLSWLGRQDTGAALEAWRTALAGVAGPTRVADAFAASRSDRPDRAGDPPAPEDGAAEPRGLTRDVPAERTAAVRDLARAQGVTLSTVLQAAWATVLGHLLDSRDVVFGTAVSGRPHSLEGAPDMVGLFVNTVPVRVRAHPGETAAGLLARLRDEQAALLDHGHVGLAEIQRAAGAGELFDTLMAVENYPVEGTDPAADVPGLHARVLGSTDATHYPLSLAVAPPRPDAQNPRLRLTLGYRPDTVPEERAELVADTLTAVLQAMADAPHTPLARLPVLPPHHVPAPTAALAAHRTAAHDAVTRTSEPAGAAGPEPGLHKAEEAAEADALREAAFPELFARRVAESPHSVLVEDEDAVLTAAEADAQANRLARVLLERGAGPERVVALAVPRSAELIVALLAVLKSGSAYLALDPDYPDDRLAHMLADARPACVVTADGLSARVAALTGADRVEPGDPATAAAIASAAPGPVTDADRGAGLAPGSAAYLVYTSGSTGRPKGVVVSHAGVAKLVATAARRLGVGADSRVAQLGSPSFDVAFWEFAMGVLSGGRLVVVPPERRVPGPPLTDYLRERGATHVGLPPALLAALPDDAELPPGMTVLAGTEAVPGALVRRFASDGRAMFNCYGPTEATVNATLGRCRPDAAGDRVPIGLPDPGVRAYVLDSLLRPVPAGVSGELYLGGAGLARGYLGRHGLTAARFVADPFGAPGARMYRTGDRVLANARGELEFLGRTDDQVKIRGMRVELGDVEAALAAHPDVAACAAAVHRDDAGSDALVAYAAPLGGRTVDPRALRDHVAARLPTAMLPAAVVPLDAMPVLPNGKTDRSALPAPDLAADAGGRPPRNQVEELLCGLYREILDVPDAGIDDDFFAMGGHSLLATRLVTRIRTVLGRDVELRTVFDAPTVAGIAERLRPAGARPPLRPAPRPERPPLSYAQQRMWFLYRLDGPRPTYNIPFCARLRGPLDRAALAEALADVTARHESLRTVFPDDDGVPYQHILAPEQARPDVPLTDTGEDALPGALAEAAAHGFRLDAEPPLRARLFRTAEDEHVLLVLLHHIAGDGWSARPLLRDIGTAYTARRSGRAPAWAPLPVQYADYGLHQRAVLGTEDDPHSAVHAQAAYWREALRGLPEELALPTDRPRPAAAAGRGGSVELALPAELSARLRALARTNDTSVFMVLQAALAALLTRLGAGTDIPVGSPVAGRDDAALDDLVGFFVNTLVLRTDTSGDPAFTELLARVRDANLAAYDNSDIPFEHLVEVVNPARSTSRHPLFQVMLAYQSGAGPRLEMEGLQAEREPVAAPGGKFDLAFEFRDPGENAADPAAGAVRCVVDYSRDLFDDATVRNVALRMERLLAAAADDPSAAIGRLDLLTAEESDRITRDARGPSVAVPDPATVPALFEAAAAGGPDHPALVCEGRSHTFAELNRRANRLAHELIAHGAGPETVVALLLPRSADTLVAMLAVLKAGAAYLPVDPAYPDDRVAHMLTDAAPLLTVATPGLRERAAALGARATLPPDPAGPDERPATDPADADRTAPLHPDHPAYVIYTSGSTGRPKGVAVTHRSLANLFHSHRETLHRPARHRAGRDRLRAGHAWSFSFDAAWQPQLWLLDGHAVHIVTEEAMHDPALLVERIRADRLDFIEVAPSHLQQLMRAGLGEPGTHIPLTLGVGGEAVPASLWRRLGEWEERGTVAVNLYGPTETTVDALAARAGAHVRPVIGHPTANTAAYVLDARLNPVPPGVVGELYLGGAGLARGYLGRYGLTADRFVADPSGAPGARMYRTGDLVRRMPDGSVDYVGRADDQVKVRGFRIEPGEIAAALSEHPAVDQAVVDTWEAAPGDRRLAAYIVATAQRHGAAGAVPPDRGPGPGGDADAPRGGGGPGTAELRAHLAARLPDYMVPAAFLPLHALPLTAHGKLDRSALPVPDPAEFAPAPGREPRGAAEAVLCEVFAEVLGAARVGADDDFFDLGGHSMLLVRLRSRVEAETGARAAIADLFANPSPAALAAHLAALGARPEGRAGRVGAAAPQDAPGEPGVVVLRSGGEQAPLFCLHPASGFSWSFVGLRRHLGSDVPILGVEAPAAATAAGTVAALAGVYARRIRRAHPHGPYRIAGWSFGGTLAQAVAAELAQDGADVELLALLDAYPAPWHARRGACATGAEEEAERPADAGGALAARIGAERGDAGMAEANRRWAAEVLAASAGQEQPRYKGDALCFTAEDAPAGAARAWEHGIDGGIEHHEVPAAHDDLLTSAGLAVIGPALAARLAAPADRSG</sequence>
<reference evidence="6 7" key="1">
    <citation type="submission" date="2020-08" db="EMBL/GenBank/DDBJ databases">
        <title>Sequencing the genomes of 1000 actinobacteria strains.</title>
        <authorList>
            <person name="Klenk H.-P."/>
        </authorList>
    </citation>
    <scope>NUCLEOTIDE SEQUENCE [LARGE SCALE GENOMIC DNA]</scope>
    <source>
        <strain evidence="6 7">DSM 44593</strain>
    </source>
</reference>
<keyword evidence="7" id="KW-1185">Reference proteome</keyword>
<dbReference type="SUPFAM" id="SSF52777">
    <property type="entry name" value="CoA-dependent acyltransferases"/>
    <property type="match status" value="4"/>
</dbReference>
<dbReference type="GO" id="GO:0031177">
    <property type="term" value="F:phosphopantetheine binding"/>
    <property type="evidence" value="ECO:0007669"/>
    <property type="project" value="InterPro"/>
</dbReference>
<dbReference type="Gene3D" id="2.30.38.10">
    <property type="entry name" value="Luciferase, Domain 3"/>
    <property type="match status" value="2"/>
</dbReference>
<evidence type="ECO:0000259" key="5">
    <source>
        <dbReference type="PROSITE" id="PS50075"/>
    </source>
</evidence>
<dbReference type="InterPro" id="IPR001031">
    <property type="entry name" value="Thioesterase"/>
</dbReference>
<accession>A0A841EP34</accession>
<feature type="region of interest" description="Disordered" evidence="4">
    <location>
        <begin position="1001"/>
        <end position="1021"/>
    </location>
</feature>
<dbReference type="PANTHER" id="PTHR45527">
    <property type="entry name" value="NONRIBOSOMAL PEPTIDE SYNTHETASE"/>
    <property type="match status" value="1"/>
</dbReference>
<dbReference type="Gene3D" id="3.30.559.10">
    <property type="entry name" value="Chloramphenicol acetyltransferase-like domain"/>
    <property type="match status" value="2"/>
</dbReference>
<evidence type="ECO:0000256" key="1">
    <source>
        <dbReference type="ARBA" id="ARBA00001957"/>
    </source>
</evidence>
<dbReference type="Gene3D" id="3.40.50.1820">
    <property type="entry name" value="alpha/beta hydrolase"/>
    <property type="match status" value="1"/>
</dbReference>
<comment type="caution">
    <text evidence="6">The sequence shown here is derived from an EMBL/GenBank/DDBJ whole genome shotgun (WGS) entry which is preliminary data.</text>
</comment>
<dbReference type="InterPro" id="IPR010071">
    <property type="entry name" value="AA_adenyl_dom"/>
</dbReference>
<dbReference type="GO" id="GO:0044550">
    <property type="term" value="P:secondary metabolite biosynthetic process"/>
    <property type="evidence" value="ECO:0007669"/>
    <property type="project" value="TreeGrafter"/>
</dbReference>
<dbReference type="PROSITE" id="PS50075">
    <property type="entry name" value="CARRIER"/>
    <property type="match status" value="2"/>
</dbReference>
<dbReference type="SUPFAM" id="SSF53474">
    <property type="entry name" value="alpha/beta-Hydrolases"/>
    <property type="match status" value="1"/>
</dbReference>